<dbReference type="EMBL" id="LAZR01000955">
    <property type="protein sequence ID" value="KKN53814.1"/>
    <property type="molecule type" value="Genomic_DNA"/>
</dbReference>
<protein>
    <submittedName>
        <fullName evidence="1">Uncharacterized protein</fullName>
    </submittedName>
</protein>
<comment type="caution">
    <text evidence="1">The sequence shown here is derived from an EMBL/GenBank/DDBJ whole genome shotgun (WGS) entry which is preliminary data.</text>
</comment>
<proteinExistence type="predicted"/>
<dbReference type="AlphaFoldDB" id="A0A0F9RG70"/>
<gene>
    <name evidence="1" type="ORF">LCGC14_0598400</name>
</gene>
<evidence type="ECO:0000313" key="1">
    <source>
        <dbReference type="EMBL" id="KKN53814.1"/>
    </source>
</evidence>
<reference evidence="1" key="1">
    <citation type="journal article" date="2015" name="Nature">
        <title>Complex archaea that bridge the gap between prokaryotes and eukaryotes.</title>
        <authorList>
            <person name="Spang A."/>
            <person name="Saw J.H."/>
            <person name="Jorgensen S.L."/>
            <person name="Zaremba-Niedzwiedzka K."/>
            <person name="Martijn J."/>
            <person name="Lind A.E."/>
            <person name="van Eijk R."/>
            <person name="Schleper C."/>
            <person name="Guy L."/>
            <person name="Ettema T.J."/>
        </authorList>
    </citation>
    <scope>NUCLEOTIDE SEQUENCE</scope>
</reference>
<sequence>MVERRYRRYYISAGGTFVALFLALQLWGLQIVDVSGDVYCTDTCTSYFSVRNPTYRSIYIYNRNEIKLDFVPEIKDYQLYVKYYRKWVPMDFTMETRLGNVPKDRKYVFVFPRYSIKHFKLVGKKDAWKDIKWTFGTPFEELDPLWISAVQVGDKIVKENCIPIYKEIIQKIPHYKRCNVVCVAENKTCTPYDYDCFDYLETIKLIEQVDCQKTGTVNVSGTIYSYENHFCKLEGNQICCIDNKEGGQFNTFKKDLSVDGFCDDLVSEKRTRANSLKTGLKVKDEI</sequence>
<name>A0A0F9RG70_9ZZZZ</name>
<organism evidence="1">
    <name type="scientific">marine sediment metagenome</name>
    <dbReference type="NCBI Taxonomy" id="412755"/>
    <lineage>
        <taxon>unclassified sequences</taxon>
        <taxon>metagenomes</taxon>
        <taxon>ecological metagenomes</taxon>
    </lineage>
</organism>
<accession>A0A0F9RG70</accession>